<feature type="compositionally biased region" description="Basic and acidic residues" evidence="1">
    <location>
        <begin position="325"/>
        <end position="337"/>
    </location>
</feature>
<evidence type="ECO:0000313" key="2">
    <source>
        <dbReference type="EMBL" id="MEU2120309.1"/>
    </source>
</evidence>
<dbReference type="Proteomes" id="UP001550535">
    <property type="component" value="Unassembled WGS sequence"/>
</dbReference>
<evidence type="ECO:0000256" key="1">
    <source>
        <dbReference type="SAM" id="MobiDB-lite"/>
    </source>
</evidence>
<reference evidence="2 3" key="1">
    <citation type="submission" date="2024-06" db="EMBL/GenBank/DDBJ databases">
        <title>The Natural Products Discovery Center: Release of the First 8490 Sequenced Strains for Exploring Actinobacteria Biosynthetic Diversity.</title>
        <authorList>
            <person name="Kalkreuter E."/>
            <person name="Kautsar S.A."/>
            <person name="Yang D."/>
            <person name="Bader C.D."/>
            <person name="Teijaro C.N."/>
            <person name="Fluegel L."/>
            <person name="Davis C.M."/>
            <person name="Simpson J.R."/>
            <person name="Lauterbach L."/>
            <person name="Steele A.D."/>
            <person name="Gui C."/>
            <person name="Meng S."/>
            <person name="Li G."/>
            <person name="Viehrig K."/>
            <person name="Ye F."/>
            <person name="Su P."/>
            <person name="Kiefer A.F."/>
            <person name="Nichols A."/>
            <person name="Cepeda A.J."/>
            <person name="Yan W."/>
            <person name="Fan B."/>
            <person name="Jiang Y."/>
            <person name="Adhikari A."/>
            <person name="Zheng C.-J."/>
            <person name="Schuster L."/>
            <person name="Cowan T.M."/>
            <person name="Smanski M.J."/>
            <person name="Chevrette M.G."/>
            <person name="De Carvalho L.P.S."/>
            <person name="Shen B."/>
        </authorList>
    </citation>
    <scope>NUCLEOTIDE SEQUENCE [LARGE SCALE GENOMIC DNA]</scope>
    <source>
        <strain evidence="2 3">NPDC019434</strain>
    </source>
</reference>
<organism evidence="2 3">
    <name type="scientific">Nocardia niwae</name>
    <dbReference type="NCBI Taxonomy" id="626084"/>
    <lineage>
        <taxon>Bacteria</taxon>
        <taxon>Bacillati</taxon>
        <taxon>Actinomycetota</taxon>
        <taxon>Actinomycetes</taxon>
        <taxon>Mycobacteriales</taxon>
        <taxon>Nocardiaceae</taxon>
        <taxon>Nocardia</taxon>
    </lineage>
</organism>
<dbReference type="RefSeq" id="WP_357989809.1">
    <property type="nucleotide sequence ID" value="NZ_JBEYBR010000001.1"/>
</dbReference>
<feature type="region of interest" description="Disordered" evidence="1">
    <location>
        <begin position="70"/>
        <end position="97"/>
    </location>
</feature>
<evidence type="ECO:0000313" key="3">
    <source>
        <dbReference type="Proteomes" id="UP001550535"/>
    </source>
</evidence>
<name>A0ABV2X395_9NOCA</name>
<dbReference type="EMBL" id="JBEYBR010000001">
    <property type="protein sequence ID" value="MEU2120309.1"/>
    <property type="molecule type" value="Genomic_DNA"/>
</dbReference>
<comment type="caution">
    <text evidence="2">The sequence shown here is derived from an EMBL/GenBank/DDBJ whole genome shotgun (WGS) entry which is preliminary data.</text>
</comment>
<keyword evidence="3" id="KW-1185">Reference proteome</keyword>
<proteinExistence type="predicted"/>
<feature type="compositionally biased region" description="Basic and acidic residues" evidence="1">
    <location>
        <begin position="83"/>
        <end position="97"/>
    </location>
</feature>
<sequence length="374" mass="40648">MNGDRVVLEGSPARVGDDGQERVHILGPVGRELGHTGRSTIRAPAGQHFANGAAAHPDFRRRLSGRLRYRGIADDSGSPRRPRREDAPVQAHPDDDSHLVDDFLELPEVRITSSPVQGLAQHRVRPISSDGEGDIDDLLIAPALRELGLARLAGAVPVAAAGRIAVQNVGAAFLGQPEPVGGRTTRQVVAGRRRWLARVGARTTYAAQFLQRLLECREEGRLIGEDDQCIFPHLPRQFVIGQLLSPTVDGPEQHRDVPRGVLRGLPVGQAAGGLGEGSVGLFEQVERESGIARPRQIMRERRGEDRQIGCGGAGEITLRFGSRATESRRFRRDRRDGAGQPGIETEVGDRHQVAVDDRGPVSALRIEDFIEMPP</sequence>
<feature type="region of interest" description="Disordered" evidence="1">
    <location>
        <begin position="321"/>
        <end position="350"/>
    </location>
</feature>
<protein>
    <submittedName>
        <fullName evidence="2">Uncharacterized protein</fullName>
    </submittedName>
</protein>
<gene>
    <name evidence="2" type="ORF">ABZ507_00625</name>
</gene>
<accession>A0ABV2X395</accession>